<dbReference type="RefSeq" id="WP_015358192.1">
    <property type="nucleotide sequence ID" value="NZ_CP014672.1"/>
</dbReference>
<dbReference type="Gene3D" id="1.10.10.10">
    <property type="entry name" value="Winged helix-like DNA-binding domain superfamily/Winged helix DNA-binding domain"/>
    <property type="match status" value="1"/>
</dbReference>
<dbReference type="PANTHER" id="PTHR30363">
    <property type="entry name" value="HTH-TYPE TRANSCRIPTIONAL REGULATOR SRLR-RELATED"/>
    <property type="match status" value="1"/>
</dbReference>
<keyword evidence="3" id="KW-0804">Transcription</keyword>
<keyword evidence="2" id="KW-0238">DNA-binding</keyword>
<gene>
    <name evidence="5" type="ORF">CSTERTH_02180</name>
</gene>
<organism evidence="5 6">
    <name type="scientific">Thermoclostridium stercorarium subsp. thermolacticum DSM 2910</name>
    <dbReference type="NCBI Taxonomy" id="1121336"/>
    <lineage>
        <taxon>Bacteria</taxon>
        <taxon>Bacillati</taxon>
        <taxon>Bacillota</taxon>
        <taxon>Clostridia</taxon>
        <taxon>Eubacteriales</taxon>
        <taxon>Oscillospiraceae</taxon>
        <taxon>Thermoclostridium</taxon>
    </lineage>
</organism>
<accession>A0A1B1YAX2</accession>
<name>A0A1B1YAX2_THEST</name>
<feature type="domain" description="HTH deoR-type" evidence="4">
    <location>
        <begin position="3"/>
        <end position="58"/>
    </location>
</feature>
<dbReference type="PROSITE" id="PS00894">
    <property type="entry name" value="HTH_DEOR_1"/>
    <property type="match status" value="1"/>
</dbReference>
<dbReference type="InterPro" id="IPR037171">
    <property type="entry name" value="NagB/RpiA_transferase-like"/>
</dbReference>
<dbReference type="OrthoDB" id="9797223at2"/>
<dbReference type="InterPro" id="IPR001034">
    <property type="entry name" value="DeoR_HTH"/>
</dbReference>
<dbReference type="PANTHER" id="PTHR30363:SF44">
    <property type="entry name" value="AGA OPERON TRANSCRIPTIONAL REPRESSOR-RELATED"/>
    <property type="match status" value="1"/>
</dbReference>
<dbReference type="SUPFAM" id="SSF46785">
    <property type="entry name" value="Winged helix' DNA-binding domain"/>
    <property type="match status" value="1"/>
</dbReference>
<dbReference type="EMBL" id="CP014672">
    <property type="protein sequence ID" value="ANW97927.1"/>
    <property type="molecule type" value="Genomic_DNA"/>
</dbReference>
<evidence type="ECO:0000313" key="6">
    <source>
        <dbReference type="Proteomes" id="UP000092971"/>
    </source>
</evidence>
<dbReference type="Pfam" id="PF00455">
    <property type="entry name" value="DeoRC"/>
    <property type="match status" value="1"/>
</dbReference>
<dbReference type="PROSITE" id="PS51000">
    <property type="entry name" value="HTH_DEOR_2"/>
    <property type="match status" value="1"/>
</dbReference>
<dbReference type="InterPro" id="IPR050313">
    <property type="entry name" value="Carb_Metab_HTH_regulators"/>
</dbReference>
<protein>
    <submittedName>
        <fullName evidence="5">DeoR family transcriptional regulator</fullName>
    </submittedName>
</protein>
<evidence type="ECO:0000256" key="2">
    <source>
        <dbReference type="ARBA" id="ARBA00023125"/>
    </source>
</evidence>
<dbReference type="GO" id="GO:0003700">
    <property type="term" value="F:DNA-binding transcription factor activity"/>
    <property type="evidence" value="ECO:0007669"/>
    <property type="project" value="InterPro"/>
</dbReference>
<dbReference type="Pfam" id="PF08220">
    <property type="entry name" value="HTH_DeoR"/>
    <property type="match status" value="1"/>
</dbReference>
<evidence type="ECO:0000256" key="1">
    <source>
        <dbReference type="ARBA" id="ARBA00023015"/>
    </source>
</evidence>
<dbReference type="GO" id="GO:0003677">
    <property type="term" value="F:DNA binding"/>
    <property type="evidence" value="ECO:0007669"/>
    <property type="project" value="UniProtKB-KW"/>
</dbReference>
<evidence type="ECO:0000259" key="4">
    <source>
        <dbReference type="PROSITE" id="PS51000"/>
    </source>
</evidence>
<dbReference type="PRINTS" id="PR00037">
    <property type="entry name" value="HTHLACR"/>
</dbReference>
<reference evidence="5 6" key="1">
    <citation type="submission" date="2016-02" db="EMBL/GenBank/DDBJ databases">
        <title>Comparison of Clostridium stercorarium subspecies using comparative genomics and transcriptomics.</title>
        <authorList>
            <person name="Schellenberg J."/>
            <person name="Thallinger G."/>
            <person name="Levin D.B."/>
            <person name="Zhang X."/>
            <person name="Alvare G."/>
            <person name="Fristensky B."/>
            <person name="Sparling R."/>
        </authorList>
    </citation>
    <scope>NUCLEOTIDE SEQUENCE [LARGE SCALE GENOMIC DNA]</scope>
    <source>
        <strain evidence="5 6">DSM 2910</strain>
    </source>
</reference>
<dbReference type="InterPro" id="IPR014036">
    <property type="entry name" value="DeoR-like_C"/>
</dbReference>
<dbReference type="SMART" id="SM00420">
    <property type="entry name" value="HTH_DEOR"/>
    <property type="match status" value="1"/>
</dbReference>
<proteinExistence type="predicted"/>
<dbReference type="Proteomes" id="UP000092971">
    <property type="component" value="Chromosome"/>
</dbReference>
<dbReference type="InterPro" id="IPR036388">
    <property type="entry name" value="WH-like_DNA-bd_sf"/>
</dbReference>
<dbReference type="SMART" id="SM01134">
    <property type="entry name" value="DeoRC"/>
    <property type="match status" value="1"/>
</dbReference>
<evidence type="ECO:0000256" key="3">
    <source>
        <dbReference type="ARBA" id="ARBA00023163"/>
    </source>
</evidence>
<dbReference type="SUPFAM" id="SSF100950">
    <property type="entry name" value="NagB/RpiA/CoA transferase-like"/>
    <property type="match status" value="1"/>
</dbReference>
<dbReference type="InterPro" id="IPR018356">
    <property type="entry name" value="Tscrpt_reg_HTH_DeoR_CS"/>
</dbReference>
<dbReference type="InterPro" id="IPR036390">
    <property type="entry name" value="WH_DNA-bd_sf"/>
</dbReference>
<keyword evidence="1" id="KW-0805">Transcription regulation</keyword>
<evidence type="ECO:0000313" key="5">
    <source>
        <dbReference type="EMBL" id="ANW97927.1"/>
    </source>
</evidence>
<sequence length="255" mass="29052">MFAIERQNKIKEILFKEKRVDVYELSKRFSVTEVTIRRDLDKLEKEGFLIKTYGGAVLKEDFSPGNEPYAEDETLEEKKLIGKIAAQMIENDEAVYLSPGNTCLEIARNIRNKKLTVVTNDIMIGAALKDCAGIKVIITGGDLIHSTGTLVGEFALNTLKNIFINKAFIGVKGIHFESGFTVNSHEEVRVFQEIKRISNEIIVVADYTKFNRTAFAKLGDITMARKIITNKQIPDEYKKFFFENNIKLYTAYEFK</sequence>
<dbReference type="AlphaFoldDB" id="A0A1B1YAX2"/>